<accession>A0A918Q7Z2</accession>
<proteinExistence type="predicted"/>
<dbReference type="AlphaFoldDB" id="A0A918Q7Z2"/>
<keyword evidence="2" id="KW-1185">Reference proteome</keyword>
<evidence type="ECO:0000313" key="1">
    <source>
        <dbReference type="EMBL" id="GGZ36759.1"/>
    </source>
</evidence>
<dbReference type="EMBL" id="BMWX01000006">
    <property type="protein sequence ID" value="GGZ36759.1"/>
    <property type="molecule type" value="Genomic_DNA"/>
</dbReference>
<reference evidence="1" key="1">
    <citation type="journal article" date="2014" name="Int. J. Syst. Evol. Microbiol.">
        <title>Complete genome sequence of Corynebacterium casei LMG S-19264T (=DSM 44701T), isolated from a smear-ripened cheese.</title>
        <authorList>
            <consortium name="US DOE Joint Genome Institute (JGI-PGF)"/>
            <person name="Walter F."/>
            <person name="Albersmeier A."/>
            <person name="Kalinowski J."/>
            <person name="Ruckert C."/>
        </authorList>
    </citation>
    <scope>NUCLEOTIDE SEQUENCE</scope>
    <source>
        <strain evidence="1">KCTC 12368</strain>
    </source>
</reference>
<comment type="caution">
    <text evidence="1">The sequence shown here is derived from an EMBL/GenBank/DDBJ whole genome shotgun (WGS) entry which is preliminary data.</text>
</comment>
<evidence type="ECO:0008006" key="3">
    <source>
        <dbReference type="Google" id="ProtNLM"/>
    </source>
</evidence>
<name>A0A918Q7Z2_9BACT</name>
<evidence type="ECO:0000313" key="2">
    <source>
        <dbReference type="Proteomes" id="UP000619457"/>
    </source>
</evidence>
<protein>
    <recommendedName>
        <fullName evidence="3">Outer membrane protein beta-barrel domain-containing protein</fullName>
    </recommendedName>
</protein>
<dbReference type="Proteomes" id="UP000619457">
    <property type="component" value="Unassembled WGS sequence"/>
</dbReference>
<reference evidence="1" key="2">
    <citation type="submission" date="2020-09" db="EMBL/GenBank/DDBJ databases">
        <authorList>
            <person name="Sun Q."/>
            <person name="Kim S."/>
        </authorList>
    </citation>
    <scope>NUCLEOTIDE SEQUENCE</scope>
    <source>
        <strain evidence="1">KCTC 12368</strain>
    </source>
</reference>
<gene>
    <name evidence="1" type="ORF">GCM10007049_32670</name>
</gene>
<dbReference type="RefSeq" id="WP_018475647.1">
    <property type="nucleotide sequence ID" value="NZ_BMWX01000006.1"/>
</dbReference>
<sequence>MLSFKNKLTQLALLAGLFLVLSVTKSYSQIEYYEDEEQKVPFSDRLYFGGNLGLQFGYLTYIEVSPLVGVMITERYSAGAGITYQYLEYKDYGTSSNVYGGRLFNRYNISPNIFAHAEYESLNVEAYRRNDAGILVSEREWVPGLFLGGGYFVPFGRRGGMNFTFLYNVLYVNTNAIYTEPYVIRAGFVL</sequence>
<organism evidence="1 2">
    <name type="scientific">Echinicola pacifica</name>
    <dbReference type="NCBI Taxonomy" id="346377"/>
    <lineage>
        <taxon>Bacteria</taxon>
        <taxon>Pseudomonadati</taxon>
        <taxon>Bacteroidota</taxon>
        <taxon>Cytophagia</taxon>
        <taxon>Cytophagales</taxon>
        <taxon>Cyclobacteriaceae</taxon>
        <taxon>Echinicola</taxon>
    </lineage>
</organism>